<dbReference type="InterPro" id="IPR023845">
    <property type="entry name" value="DUF3817_TM"/>
</dbReference>
<organism evidence="8 9">
    <name type="scientific">Glycomyces paridis</name>
    <dbReference type="NCBI Taxonomy" id="2126555"/>
    <lineage>
        <taxon>Bacteria</taxon>
        <taxon>Bacillati</taxon>
        <taxon>Actinomycetota</taxon>
        <taxon>Actinomycetes</taxon>
        <taxon>Glycomycetales</taxon>
        <taxon>Glycomycetaceae</taxon>
        <taxon>Glycomyces</taxon>
    </lineage>
</organism>
<dbReference type="EMBL" id="STGX01000011">
    <property type="protein sequence ID" value="THV27302.1"/>
    <property type="molecule type" value="Genomic_DNA"/>
</dbReference>
<keyword evidence="2" id="KW-1003">Cell membrane</keyword>
<evidence type="ECO:0000313" key="9">
    <source>
        <dbReference type="Proteomes" id="UP000305792"/>
    </source>
</evidence>
<evidence type="ECO:0000256" key="3">
    <source>
        <dbReference type="ARBA" id="ARBA00022692"/>
    </source>
</evidence>
<name>A0A4S8PDN5_9ACTN</name>
<evidence type="ECO:0000256" key="1">
    <source>
        <dbReference type="ARBA" id="ARBA00004651"/>
    </source>
</evidence>
<dbReference type="Pfam" id="PF12823">
    <property type="entry name" value="DUF3817"/>
    <property type="match status" value="1"/>
</dbReference>
<evidence type="ECO:0000256" key="2">
    <source>
        <dbReference type="ARBA" id="ARBA00022475"/>
    </source>
</evidence>
<dbReference type="PANTHER" id="PTHR40077">
    <property type="entry name" value="MEMBRANE PROTEIN-RELATED"/>
    <property type="match status" value="1"/>
</dbReference>
<gene>
    <name evidence="8" type="ORF">E9998_15715</name>
</gene>
<feature type="domain" description="DUF3817" evidence="7">
    <location>
        <begin position="23"/>
        <end position="105"/>
    </location>
</feature>
<accession>A0A4S8PDN5</accession>
<keyword evidence="3 6" id="KW-0812">Transmembrane</keyword>
<comment type="subcellular location">
    <subcellularLocation>
        <location evidence="1">Cell membrane</location>
        <topology evidence="1">Multi-pass membrane protein</topology>
    </subcellularLocation>
</comment>
<keyword evidence="5 6" id="KW-0472">Membrane</keyword>
<feature type="transmembrane region" description="Helical" evidence="6">
    <location>
        <begin position="81"/>
        <end position="102"/>
    </location>
</feature>
<keyword evidence="4 6" id="KW-1133">Transmembrane helix</keyword>
<dbReference type="NCBIfam" id="TIGR03954">
    <property type="entry name" value="integ_memb_HG"/>
    <property type="match status" value="1"/>
</dbReference>
<sequence>MVARDAPGTPSRGRFVNANPVFLYRMLTLAEGWSFVLLLVFGSLLSRVSDLDLVMPLGSLHGALFGLLVLATLVIRGRLGWGFGTTLIALAAAVVPLAPFLFHRYKRDELLAAERAGRPAPAE</sequence>
<feature type="transmembrane region" description="Helical" evidence="6">
    <location>
        <begin position="53"/>
        <end position="75"/>
    </location>
</feature>
<proteinExistence type="predicted"/>
<comment type="caution">
    <text evidence="8">The sequence shown here is derived from an EMBL/GenBank/DDBJ whole genome shotgun (WGS) entry which is preliminary data.</text>
</comment>
<reference evidence="8 9" key="1">
    <citation type="journal article" date="2018" name="Int. J. Syst. Evol. Microbiol.">
        <title>Glycomyces paridis sp. nov., isolated from the medicinal plant Paris polyphylla.</title>
        <authorList>
            <person name="Fang X.M."/>
            <person name="Bai J.L."/>
            <person name="Su J."/>
            <person name="Zhao L.L."/>
            <person name="Liu H.Y."/>
            <person name="Ma B.P."/>
            <person name="Zhang Y.Q."/>
            <person name="Yu L.Y."/>
        </authorList>
    </citation>
    <scope>NUCLEOTIDE SEQUENCE [LARGE SCALE GENOMIC DNA]</scope>
    <source>
        <strain evidence="8 9">CPCC 204357</strain>
    </source>
</reference>
<evidence type="ECO:0000256" key="6">
    <source>
        <dbReference type="SAM" id="Phobius"/>
    </source>
</evidence>
<dbReference type="PANTHER" id="PTHR40077:SF1">
    <property type="entry name" value="MEMBRANE PROTEIN"/>
    <property type="match status" value="1"/>
</dbReference>
<evidence type="ECO:0000313" key="8">
    <source>
        <dbReference type="EMBL" id="THV27302.1"/>
    </source>
</evidence>
<feature type="transmembrane region" description="Helical" evidence="6">
    <location>
        <begin position="22"/>
        <end position="41"/>
    </location>
</feature>
<dbReference type="Proteomes" id="UP000305792">
    <property type="component" value="Unassembled WGS sequence"/>
</dbReference>
<evidence type="ECO:0000256" key="4">
    <source>
        <dbReference type="ARBA" id="ARBA00022989"/>
    </source>
</evidence>
<evidence type="ECO:0000256" key="5">
    <source>
        <dbReference type="ARBA" id="ARBA00023136"/>
    </source>
</evidence>
<evidence type="ECO:0000259" key="7">
    <source>
        <dbReference type="Pfam" id="PF12823"/>
    </source>
</evidence>
<dbReference type="AlphaFoldDB" id="A0A4S8PDN5"/>
<protein>
    <submittedName>
        <fullName evidence="8">DUF3817 domain-containing protein</fullName>
    </submittedName>
</protein>
<dbReference type="GO" id="GO:0005886">
    <property type="term" value="C:plasma membrane"/>
    <property type="evidence" value="ECO:0007669"/>
    <property type="project" value="UniProtKB-SubCell"/>
</dbReference>
<keyword evidence="9" id="KW-1185">Reference proteome</keyword>